<dbReference type="PANTHER" id="PTHR31973:SF187">
    <property type="entry name" value="MUTATOR TRANSPOSASE MUDRA PROTEIN"/>
    <property type="match status" value="1"/>
</dbReference>
<feature type="domain" description="MULE transposase" evidence="2">
    <location>
        <begin position="73"/>
        <end position="169"/>
    </location>
</feature>
<proteinExistence type="predicted"/>
<dbReference type="AlphaFoldDB" id="A0AAW2IJK1"/>
<dbReference type="EMBL" id="JACGWJ010001457">
    <property type="protein sequence ID" value="KAL0282315.1"/>
    <property type="molecule type" value="Genomic_DNA"/>
</dbReference>
<evidence type="ECO:0000313" key="3">
    <source>
        <dbReference type="EMBL" id="KAL0282315.1"/>
    </source>
</evidence>
<reference evidence="3" key="1">
    <citation type="submission" date="2020-06" db="EMBL/GenBank/DDBJ databases">
        <authorList>
            <person name="Li T."/>
            <person name="Hu X."/>
            <person name="Zhang T."/>
            <person name="Song X."/>
            <person name="Zhang H."/>
            <person name="Dai N."/>
            <person name="Sheng W."/>
            <person name="Hou X."/>
            <person name="Wei L."/>
        </authorList>
    </citation>
    <scope>NUCLEOTIDE SEQUENCE</scope>
    <source>
        <strain evidence="3">G02</strain>
        <tissue evidence="3">Leaf</tissue>
    </source>
</reference>
<name>A0AAW2IJK1_SESRA</name>
<dbReference type="InterPro" id="IPR018289">
    <property type="entry name" value="MULE_transposase_dom"/>
</dbReference>
<accession>A0AAW2IJK1</accession>
<dbReference type="Pfam" id="PF10551">
    <property type="entry name" value="MULE"/>
    <property type="match status" value="1"/>
</dbReference>
<protein>
    <recommendedName>
        <fullName evidence="2">MULE transposase domain-containing protein</fullName>
    </recommendedName>
</protein>
<dbReference type="PANTHER" id="PTHR31973">
    <property type="entry name" value="POLYPROTEIN, PUTATIVE-RELATED"/>
    <property type="match status" value="1"/>
</dbReference>
<gene>
    <name evidence="3" type="ORF">Sradi_7264900</name>
</gene>
<keyword evidence="1" id="KW-1133">Transmembrane helix</keyword>
<keyword evidence="1" id="KW-0812">Transmembrane</keyword>
<comment type="caution">
    <text evidence="3">The sequence shown here is derived from an EMBL/GenBank/DDBJ whole genome shotgun (WGS) entry which is preliminary data.</text>
</comment>
<keyword evidence="1" id="KW-0472">Membrane</keyword>
<organism evidence="3">
    <name type="scientific">Sesamum radiatum</name>
    <name type="common">Black benniseed</name>
    <dbReference type="NCBI Taxonomy" id="300843"/>
    <lineage>
        <taxon>Eukaryota</taxon>
        <taxon>Viridiplantae</taxon>
        <taxon>Streptophyta</taxon>
        <taxon>Embryophyta</taxon>
        <taxon>Tracheophyta</taxon>
        <taxon>Spermatophyta</taxon>
        <taxon>Magnoliopsida</taxon>
        <taxon>eudicotyledons</taxon>
        <taxon>Gunneridae</taxon>
        <taxon>Pentapetalae</taxon>
        <taxon>asterids</taxon>
        <taxon>lamiids</taxon>
        <taxon>Lamiales</taxon>
        <taxon>Pedaliaceae</taxon>
        <taxon>Sesamum</taxon>
    </lineage>
</organism>
<evidence type="ECO:0000259" key="2">
    <source>
        <dbReference type="Pfam" id="PF10551"/>
    </source>
</evidence>
<feature type="transmembrane region" description="Helical" evidence="1">
    <location>
        <begin position="323"/>
        <end position="342"/>
    </location>
</feature>
<evidence type="ECO:0000256" key="1">
    <source>
        <dbReference type="SAM" id="Phobius"/>
    </source>
</evidence>
<reference evidence="3" key="2">
    <citation type="journal article" date="2024" name="Plant">
        <title>Genomic evolution and insights into agronomic trait innovations of Sesamum species.</title>
        <authorList>
            <person name="Miao H."/>
            <person name="Wang L."/>
            <person name="Qu L."/>
            <person name="Liu H."/>
            <person name="Sun Y."/>
            <person name="Le M."/>
            <person name="Wang Q."/>
            <person name="Wei S."/>
            <person name="Zheng Y."/>
            <person name="Lin W."/>
            <person name="Duan Y."/>
            <person name="Cao H."/>
            <person name="Xiong S."/>
            <person name="Wang X."/>
            <person name="Wei L."/>
            <person name="Li C."/>
            <person name="Ma Q."/>
            <person name="Ju M."/>
            <person name="Zhao R."/>
            <person name="Li G."/>
            <person name="Mu C."/>
            <person name="Tian Q."/>
            <person name="Mei H."/>
            <person name="Zhang T."/>
            <person name="Gao T."/>
            <person name="Zhang H."/>
        </authorList>
    </citation>
    <scope>NUCLEOTIDE SEQUENCE</scope>
    <source>
        <strain evidence="3">G02</strain>
    </source>
</reference>
<sequence length="355" mass="40848">MQLYRAKKKALEQIDGSYGDSYSKLPHYAEMVRRSNHGRDLISSILIVPSFKRIFVGLDALKKGFLQGCSPFLGFDGCHLKGLYGGVLLAAIGLDGNNGLFPLAFAVVESECKDSWCFFFQALDEMLGGFAVDRPWTFMSDRQKGLLECINDMVPHAINRRCARHLFSNFKQHFSGMPLKKYFWQACRSYNEQGFNSAMKKIQEFKPAAAEWLMKIDVSMWARHAFPVDLKNDHVTNNIAESFNAWKGEFRGKPIMTLLEGVRTKVMNMVHKRHEKGLKWTKEIMPNILKKANEQMEWSRHCNLHVASQTEFEVLDKNVSYKLIYIECLVIAGFGIFLVFHVDMHVWQFHTRGTT</sequence>